<keyword evidence="4" id="KW-0547">Nucleotide-binding</keyword>
<evidence type="ECO:0000256" key="8">
    <source>
        <dbReference type="ARBA" id="ARBA00023134"/>
    </source>
</evidence>
<comment type="similarity">
    <text evidence="2">Belongs to the TRAFAC class translation factor GTPase superfamily. Classic translation factor GTPase family. IF-2 subfamily.</text>
</comment>
<evidence type="ECO:0000256" key="9">
    <source>
        <dbReference type="ARBA" id="ARBA00025162"/>
    </source>
</evidence>
<dbReference type="EMBL" id="OV725080">
    <property type="protein sequence ID" value="CAH1398220.1"/>
    <property type="molecule type" value="Genomic_DNA"/>
</dbReference>
<feature type="domain" description="Tr-type G" evidence="11">
    <location>
        <begin position="159"/>
        <end position="329"/>
    </location>
</feature>
<dbReference type="InterPro" id="IPR015760">
    <property type="entry name" value="TIF_IF2"/>
</dbReference>
<dbReference type="AlphaFoldDB" id="A0A9P0H9S9"/>
<dbReference type="Gene3D" id="3.40.50.10050">
    <property type="entry name" value="Translation initiation factor IF- 2, domain 3"/>
    <property type="match status" value="1"/>
</dbReference>
<dbReference type="GO" id="GO:0003743">
    <property type="term" value="F:translation initiation factor activity"/>
    <property type="evidence" value="ECO:0007669"/>
    <property type="project" value="UniProtKB-KW"/>
</dbReference>
<dbReference type="FunFam" id="3.40.50.10050:FF:000001">
    <property type="entry name" value="Translation initiation factor IF-2"/>
    <property type="match status" value="1"/>
</dbReference>
<keyword evidence="8" id="KW-0342">GTP-binding</keyword>
<dbReference type="SUPFAM" id="SSF50447">
    <property type="entry name" value="Translation proteins"/>
    <property type="match status" value="2"/>
</dbReference>
<keyword evidence="5" id="KW-0648">Protein biosynthesis</keyword>
<dbReference type="OrthoDB" id="361630at2759"/>
<dbReference type="InterPro" id="IPR000795">
    <property type="entry name" value="T_Tr_GTP-bd_dom"/>
</dbReference>
<evidence type="ECO:0000313" key="13">
    <source>
        <dbReference type="Proteomes" id="UP001152798"/>
    </source>
</evidence>
<comment type="subcellular location">
    <subcellularLocation>
        <location evidence="1">Mitochondrion</location>
    </subcellularLocation>
</comment>
<dbReference type="Pfam" id="PF11987">
    <property type="entry name" value="IF-2"/>
    <property type="match status" value="1"/>
</dbReference>
<dbReference type="FunFam" id="2.40.30.10:FF:000008">
    <property type="entry name" value="Translation initiation factor IF-2"/>
    <property type="match status" value="1"/>
</dbReference>
<evidence type="ECO:0000256" key="7">
    <source>
        <dbReference type="ARBA" id="ARBA00023128"/>
    </source>
</evidence>
<dbReference type="Gene3D" id="3.40.50.300">
    <property type="entry name" value="P-loop containing nucleotide triphosphate hydrolases"/>
    <property type="match status" value="1"/>
</dbReference>
<dbReference type="PROSITE" id="PS51722">
    <property type="entry name" value="G_TR_2"/>
    <property type="match status" value="1"/>
</dbReference>
<dbReference type="SUPFAM" id="SSF52540">
    <property type="entry name" value="P-loop containing nucleoside triphosphate hydrolases"/>
    <property type="match status" value="1"/>
</dbReference>
<dbReference type="CDD" id="cd03702">
    <property type="entry name" value="IF2_mtIF2_II"/>
    <property type="match status" value="1"/>
</dbReference>
<dbReference type="InterPro" id="IPR044145">
    <property type="entry name" value="IF2_II"/>
</dbReference>
<dbReference type="InterPro" id="IPR053905">
    <property type="entry name" value="EF-G-like_DII"/>
</dbReference>
<proteinExistence type="inferred from homology"/>
<gene>
    <name evidence="12" type="ORF">NEZAVI_LOCUS7913</name>
</gene>
<dbReference type="InterPro" id="IPR027417">
    <property type="entry name" value="P-loop_NTPase"/>
</dbReference>
<dbReference type="Pfam" id="PF22042">
    <property type="entry name" value="EF-G_D2"/>
    <property type="match status" value="1"/>
</dbReference>
<reference evidence="12" key="1">
    <citation type="submission" date="2022-01" db="EMBL/GenBank/DDBJ databases">
        <authorList>
            <person name="King R."/>
        </authorList>
    </citation>
    <scope>NUCLEOTIDE SEQUENCE</scope>
</reference>
<dbReference type="FunFam" id="2.40.30.10:FF:000007">
    <property type="entry name" value="Translation initiation factor IF-2"/>
    <property type="match status" value="1"/>
</dbReference>
<dbReference type="GO" id="GO:0005525">
    <property type="term" value="F:GTP binding"/>
    <property type="evidence" value="ECO:0007669"/>
    <property type="project" value="UniProtKB-KW"/>
</dbReference>
<dbReference type="GO" id="GO:0005739">
    <property type="term" value="C:mitochondrion"/>
    <property type="evidence" value="ECO:0007669"/>
    <property type="project" value="UniProtKB-SubCell"/>
</dbReference>
<evidence type="ECO:0000256" key="4">
    <source>
        <dbReference type="ARBA" id="ARBA00022741"/>
    </source>
</evidence>
<evidence type="ECO:0000256" key="3">
    <source>
        <dbReference type="ARBA" id="ARBA00022540"/>
    </source>
</evidence>
<dbReference type="PROSITE" id="PS01176">
    <property type="entry name" value="IF2"/>
    <property type="match status" value="1"/>
</dbReference>
<dbReference type="InterPro" id="IPR023115">
    <property type="entry name" value="TIF_IF2_dom3"/>
</dbReference>
<keyword evidence="6" id="KW-0809">Transit peptide</keyword>
<dbReference type="GO" id="GO:0003924">
    <property type="term" value="F:GTPase activity"/>
    <property type="evidence" value="ECO:0007669"/>
    <property type="project" value="InterPro"/>
</dbReference>
<comment type="function">
    <text evidence="9">One of the essential components for the initiation of protein synthesis. Protects formylmethionyl-tRNA from spontaneous hydrolysis and promotes its binding to the 30S ribosomal subunits. Also involved in the hydrolysis of GTP during the formation of the 70S ribosomal complex.</text>
</comment>
<keyword evidence="3" id="KW-0396">Initiation factor</keyword>
<dbReference type="PANTHER" id="PTHR43381">
    <property type="entry name" value="TRANSLATION INITIATION FACTOR IF-2-RELATED"/>
    <property type="match status" value="1"/>
</dbReference>
<evidence type="ECO:0000259" key="11">
    <source>
        <dbReference type="PROSITE" id="PS51722"/>
    </source>
</evidence>
<sequence>MASLRRLYHFSRIHKVCYGLILELNQPATWSVHRTFHTSGIWLKKRKEDQSDKPKYPGLQPSKFKQKEVVEVWKNMTMNELASALKKDVNYILDIMEFVDNSVDYRKGHHVIDNWKVIEEVIKKAGKRFKIINKPEIKEEEEIKDLTRRDPSEYQDPRPRPAVVTIMGHVDHGKTTLLDTLRNSSVVESEFGGITQHIGAFSVTVNNRDRITFLDTPGHAAFCSMRNRGAQCTDIVVLVVAADDGVMEQTIESINMAKQANVPIIVAINKIDKPIADIDRTKKMLLQHGLQIEDYGGDIQAVAISALKGTNIEMLMEAISLQAEIMDLKSDYSGPVEGVVIESTSDPYRGKLSTLLVQCGTLNKGAILVAGTSWCRVRVMFNDNGETIQKASPSTPVQVLGWKELPSAGDVTIQVPSEKKAAEIVDWRKKQELYEKMKEDQVVIDKKMEEHNEQYRKQLEEKRKLGYFKLRRKGPREKEYIDTDTGPKLCVVIKGDVDGSVEAILDVLETYENPKCKLDVVHYGVGPVTKNDVILAKTFNGIVYAFNTGILPDTKEEIKSQPVVIKNFNVIYKLIDDLKSEMGKLLPMLDEEEEVGMANVLQEFLINEGKHKVPVAGSRCIKGKLSKSALFKLVRNDEILFRGSVTSLKHFKDEVESIKKDMECGIRLSDQSINVQPGDTIICYKIKKVPQTIDWDPGF</sequence>
<dbReference type="InterPro" id="IPR009000">
    <property type="entry name" value="Transl_B-barrel_sf"/>
</dbReference>
<name>A0A9P0H9S9_NEZVI</name>
<dbReference type="Proteomes" id="UP001152798">
    <property type="component" value="Chromosome 4"/>
</dbReference>
<dbReference type="InterPro" id="IPR005225">
    <property type="entry name" value="Small_GTP-bd"/>
</dbReference>
<dbReference type="InterPro" id="IPR036925">
    <property type="entry name" value="TIF_IF2_dom3_sf"/>
</dbReference>
<evidence type="ECO:0000256" key="10">
    <source>
        <dbReference type="ARBA" id="ARBA00044200"/>
    </source>
</evidence>
<dbReference type="Gene3D" id="2.40.30.10">
    <property type="entry name" value="Translation factors"/>
    <property type="match status" value="2"/>
</dbReference>
<dbReference type="InterPro" id="IPR000178">
    <property type="entry name" value="TF_IF2_bacterial-like"/>
</dbReference>
<accession>A0A9P0H9S9</accession>
<dbReference type="FunFam" id="3.40.50.300:FF:000019">
    <property type="entry name" value="Translation initiation factor IF-2"/>
    <property type="match status" value="1"/>
</dbReference>
<keyword evidence="7" id="KW-0496">Mitochondrion</keyword>
<evidence type="ECO:0000256" key="1">
    <source>
        <dbReference type="ARBA" id="ARBA00004173"/>
    </source>
</evidence>
<dbReference type="PANTHER" id="PTHR43381:SF20">
    <property type="entry name" value="TRANSLATION INITIATION FACTOR IF-2, MITOCHONDRIAL"/>
    <property type="match status" value="1"/>
</dbReference>
<evidence type="ECO:0000256" key="5">
    <source>
        <dbReference type="ARBA" id="ARBA00022917"/>
    </source>
</evidence>
<dbReference type="CDD" id="cd03692">
    <property type="entry name" value="mtIF2_IVc"/>
    <property type="match status" value="1"/>
</dbReference>
<dbReference type="NCBIfam" id="TIGR00231">
    <property type="entry name" value="small_GTP"/>
    <property type="match status" value="1"/>
</dbReference>
<keyword evidence="13" id="KW-1185">Reference proteome</keyword>
<organism evidence="12 13">
    <name type="scientific">Nezara viridula</name>
    <name type="common">Southern green stink bug</name>
    <name type="synonym">Cimex viridulus</name>
    <dbReference type="NCBI Taxonomy" id="85310"/>
    <lineage>
        <taxon>Eukaryota</taxon>
        <taxon>Metazoa</taxon>
        <taxon>Ecdysozoa</taxon>
        <taxon>Arthropoda</taxon>
        <taxon>Hexapoda</taxon>
        <taxon>Insecta</taxon>
        <taxon>Pterygota</taxon>
        <taxon>Neoptera</taxon>
        <taxon>Paraneoptera</taxon>
        <taxon>Hemiptera</taxon>
        <taxon>Heteroptera</taxon>
        <taxon>Panheteroptera</taxon>
        <taxon>Pentatomomorpha</taxon>
        <taxon>Pentatomoidea</taxon>
        <taxon>Pentatomidae</taxon>
        <taxon>Pentatominae</taxon>
        <taxon>Nezara</taxon>
    </lineage>
</organism>
<dbReference type="SUPFAM" id="SSF52156">
    <property type="entry name" value="Initiation factor IF2/eIF5b, domain 3"/>
    <property type="match status" value="1"/>
</dbReference>
<evidence type="ECO:0000256" key="2">
    <source>
        <dbReference type="ARBA" id="ARBA00007733"/>
    </source>
</evidence>
<dbReference type="Pfam" id="PF00009">
    <property type="entry name" value="GTP_EFTU"/>
    <property type="match status" value="1"/>
</dbReference>
<evidence type="ECO:0000256" key="6">
    <source>
        <dbReference type="ARBA" id="ARBA00022946"/>
    </source>
</evidence>
<protein>
    <recommendedName>
        <fullName evidence="10">Translation initiation factor IF-2, mitochondrial</fullName>
    </recommendedName>
</protein>
<dbReference type="CDD" id="cd01887">
    <property type="entry name" value="IF2_eIF5B"/>
    <property type="match status" value="1"/>
</dbReference>
<dbReference type="HAMAP" id="MF_00100_B">
    <property type="entry name" value="IF_2_B"/>
    <property type="match status" value="1"/>
</dbReference>
<evidence type="ECO:0000313" key="12">
    <source>
        <dbReference type="EMBL" id="CAH1398220.1"/>
    </source>
</evidence>